<protein>
    <recommendedName>
        <fullName evidence="10">Protein kinase domain-containing protein</fullName>
    </recommendedName>
</protein>
<sequence>MAGEPRSKETVTFAAAPFIESSPLTSSNHTTTGNTNVDDSEKLSRLLDVPLSSRSIFLNDETNADDNLRAELEEAASRNEVRKKRRRGRLGKFLSACRMNLFDCFMVPDELPEVGKLSFKTKVQFVLQSRGVFWFTLFVLVLNILIFSWEFNQQEWEGLQTTILTLQLIFNTLFATEIGLRIWVSGVKNYFRNAWHLIDFLLVAVALISVLFCSIIVFAHILKGSEFYICNFRHLIILRLIPVVQRLSEDDLQLRVEHDASQLDVHGLTIASHELRKGRKLGAGAFAEVYLGLYSGTLVAVKVLHDTETENSEAFHREVNILTLLRHPNIVLFMGVVDEADKLWFITEYCAKGSLNSLLGDEALFPSGAITQLTLQLAVDICRGMAYLHGHKRPILHRDLKTANVLVSMSLEAKVSDFGESVIRLNVKKSSPIVGTVQYTAPEVLRAEEYAAPADIYSLGVVLWEMASKELPYRNKNLVHVGYSVGFEGLRPDMIAFPKAYLPETNSFKGGDHSMFTRAELSERRSSDVIRRYRELVERCWDEEPELRPSASACLSELESIRSLAGCSVMSIEDLEDQSAEPMKTETGEQFLPSGVDFFPTSRADSDSRLDV</sequence>
<dbReference type="PROSITE" id="PS00108">
    <property type="entry name" value="PROTEIN_KINASE_ST"/>
    <property type="match status" value="1"/>
</dbReference>
<dbReference type="GO" id="GO:0016020">
    <property type="term" value="C:membrane"/>
    <property type="evidence" value="ECO:0007669"/>
    <property type="project" value="UniProtKB-SubCell"/>
</dbReference>
<dbReference type="InterPro" id="IPR000719">
    <property type="entry name" value="Prot_kinase_dom"/>
</dbReference>
<comment type="subcellular location">
    <subcellularLocation>
        <location evidence="1">Membrane</location>
        <topology evidence="1">Multi-pass membrane protein</topology>
    </subcellularLocation>
</comment>
<accession>A0AAV8UVH0</accession>
<dbReference type="GO" id="GO:0005216">
    <property type="term" value="F:monoatomic ion channel activity"/>
    <property type="evidence" value="ECO:0007669"/>
    <property type="project" value="InterPro"/>
</dbReference>
<dbReference type="PROSITE" id="PS50011">
    <property type="entry name" value="PROTEIN_KINASE_DOM"/>
    <property type="match status" value="1"/>
</dbReference>
<dbReference type="SUPFAM" id="SSF81324">
    <property type="entry name" value="Voltage-gated potassium channels"/>
    <property type="match status" value="1"/>
</dbReference>
<dbReference type="PANTHER" id="PTHR44329">
    <property type="entry name" value="SERINE/THREONINE-PROTEIN KINASE TNNI3K-RELATED"/>
    <property type="match status" value="1"/>
</dbReference>
<evidence type="ECO:0000256" key="9">
    <source>
        <dbReference type="SAM" id="Phobius"/>
    </source>
</evidence>
<dbReference type="SUPFAM" id="SSF56112">
    <property type="entry name" value="Protein kinase-like (PK-like)"/>
    <property type="match status" value="1"/>
</dbReference>
<name>A0AAV8UVH0_9RHOD</name>
<evidence type="ECO:0000313" key="11">
    <source>
        <dbReference type="EMBL" id="KAJ8904556.1"/>
    </source>
</evidence>
<dbReference type="InterPro" id="IPR011009">
    <property type="entry name" value="Kinase-like_dom_sf"/>
</dbReference>
<dbReference type="SMART" id="SM00220">
    <property type="entry name" value="S_TKc"/>
    <property type="match status" value="1"/>
</dbReference>
<dbReference type="InterPro" id="IPR051681">
    <property type="entry name" value="Ser/Thr_Kinases-Pseudokinases"/>
</dbReference>
<dbReference type="PROSITE" id="PS00107">
    <property type="entry name" value="PROTEIN_KINASE_ATP"/>
    <property type="match status" value="1"/>
</dbReference>
<keyword evidence="2 9" id="KW-0812">Transmembrane</keyword>
<dbReference type="Proteomes" id="UP001157974">
    <property type="component" value="Unassembled WGS sequence"/>
</dbReference>
<evidence type="ECO:0000256" key="5">
    <source>
        <dbReference type="ARBA" id="ARBA00022989"/>
    </source>
</evidence>
<dbReference type="InterPro" id="IPR017441">
    <property type="entry name" value="Protein_kinase_ATP_BS"/>
</dbReference>
<keyword evidence="4 7" id="KW-0067">ATP-binding</keyword>
<feature type="region of interest" description="Disordered" evidence="8">
    <location>
        <begin position="577"/>
        <end position="612"/>
    </location>
</feature>
<keyword evidence="12" id="KW-1185">Reference proteome</keyword>
<organism evidence="11 12">
    <name type="scientific">Rhodosorus marinus</name>
    <dbReference type="NCBI Taxonomy" id="101924"/>
    <lineage>
        <taxon>Eukaryota</taxon>
        <taxon>Rhodophyta</taxon>
        <taxon>Stylonematophyceae</taxon>
        <taxon>Stylonematales</taxon>
        <taxon>Stylonemataceae</taxon>
        <taxon>Rhodosorus</taxon>
    </lineage>
</organism>
<keyword evidence="5 9" id="KW-1133">Transmembrane helix</keyword>
<evidence type="ECO:0000256" key="2">
    <source>
        <dbReference type="ARBA" id="ARBA00022692"/>
    </source>
</evidence>
<evidence type="ECO:0000313" key="12">
    <source>
        <dbReference type="Proteomes" id="UP001157974"/>
    </source>
</evidence>
<feature type="transmembrane region" description="Helical" evidence="9">
    <location>
        <begin position="132"/>
        <end position="151"/>
    </location>
</feature>
<feature type="binding site" evidence="7">
    <location>
        <position position="302"/>
    </location>
    <ligand>
        <name>ATP</name>
        <dbReference type="ChEBI" id="CHEBI:30616"/>
    </ligand>
</feature>
<dbReference type="InterPro" id="IPR005821">
    <property type="entry name" value="Ion_trans_dom"/>
</dbReference>
<dbReference type="Gene3D" id="1.10.510.10">
    <property type="entry name" value="Transferase(Phosphotransferase) domain 1"/>
    <property type="match status" value="1"/>
</dbReference>
<evidence type="ECO:0000256" key="1">
    <source>
        <dbReference type="ARBA" id="ARBA00004141"/>
    </source>
</evidence>
<dbReference type="GO" id="GO:0004674">
    <property type="term" value="F:protein serine/threonine kinase activity"/>
    <property type="evidence" value="ECO:0007669"/>
    <property type="project" value="TreeGrafter"/>
</dbReference>
<feature type="domain" description="Protein kinase" evidence="10">
    <location>
        <begin position="275"/>
        <end position="561"/>
    </location>
</feature>
<dbReference type="AlphaFoldDB" id="A0AAV8UVH0"/>
<evidence type="ECO:0000256" key="7">
    <source>
        <dbReference type="PROSITE-ProRule" id="PRU10141"/>
    </source>
</evidence>
<feature type="transmembrane region" description="Helical" evidence="9">
    <location>
        <begin position="196"/>
        <end position="222"/>
    </location>
</feature>
<evidence type="ECO:0000259" key="10">
    <source>
        <dbReference type="PROSITE" id="PS50011"/>
    </source>
</evidence>
<feature type="transmembrane region" description="Helical" evidence="9">
    <location>
        <begin position="163"/>
        <end position="184"/>
    </location>
</feature>
<comment type="caution">
    <text evidence="11">The sequence shown here is derived from an EMBL/GenBank/DDBJ whole genome shotgun (WGS) entry which is preliminary data.</text>
</comment>
<evidence type="ECO:0000256" key="3">
    <source>
        <dbReference type="ARBA" id="ARBA00022741"/>
    </source>
</evidence>
<dbReference type="InterPro" id="IPR008271">
    <property type="entry name" value="Ser/Thr_kinase_AS"/>
</dbReference>
<dbReference type="Pfam" id="PF00069">
    <property type="entry name" value="Pkinase"/>
    <property type="match status" value="1"/>
</dbReference>
<dbReference type="GO" id="GO:0005524">
    <property type="term" value="F:ATP binding"/>
    <property type="evidence" value="ECO:0007669"/>
    <property type="project" value="UniProtKB-UniRule"/>
</dbReference>
<gene>
    <name evidence="11" type="ORF">NDN08_001074</name>
</gene>
<evidence type="ECO:0000256" key="4">
    <source>
        <dbReference type="ARBA" id="ARBA00022840"/>
    </source>
</evidence>
<keyword evidence="3 7" id="KW-0547">Nucleotide-binding</keyword>
<reference evidence="11 12" key="1">
    <citation type="journal article" date="2023" name="Nat. Commun.">
        <title>Origin of minicircular mitochondrial genomes in red algae.</title>
        <authorList>
            <person name="Lee Y."/>
            <person name="Cho C.H."/>
            <person name="Lee Y.M."/>
            <person name="Park S.I."/>
            <person name="Yang J.H."/>
            <person name="West J.A."/>
            <person name="Bhattacharya D."/>
            <person name="Yoon H.S."/>
        </authorList>
    </citation>
    <scope>NUCLEOTIDE SEQUENCE [LARGE SCALE GENOMIC DNA]</scope>
    <source>
        <strain evidence="11 12">CCMP1338</strain>
        <tissue evidence="11">Whole cell</tissue>
    </source>
</reference>
<dbReference type="Gene3D" id="1.20.120.350">
    <property type="entry name" value="Voltage-gated potassium channels. Chain C"/>
    <property type="match status" value="1"/>
</dbReference>
<keyword evidence="6 9" id="KW-0472">Membrane</keyword>
<proteinExistence type="predicted"/>
<dbReference type="Pfam" id="PF00520">
    <property type="entry name" value="Ion_trans"/>
    <property type="match status" value="1"/>
</dbReference>
<evidence type="ECO:0000256" key="8">
    <source>
        <dbReference type="SAM" id="MobiDB-lite"/>
    </source>
</evidence>
<evidence type="ECO:0000256" key="6">
    <source>
        <dbReference type="ARBA" id="ARBA00023136"/>
    </source>
</evidence>
<dbReference type="InterPro" id="IPR027359">
    <property type="entry name" value="Volt_channel_dom_sf"/>
</dbReference>
<dbReference type="EMBL" id="JAMWBK010000005">
    <property type="protein sequence ID" value="KAJ8904556.1"/>
    <property type="molecule type" value="Genomic_DNA"/>
</dbReference>
<dbReference type="CDD" id="cd13999">
    <property type="entry name" value="STKc_MAP3K-like"/>
    <property type="match status" value="1"/>
</dbReference>